<keyword evidence="1" id="KW-0175">Coiled coil</keyword>
<dbReference type="RefSeq" id="WP_048895788.1">
    <property type="nucleotide sequence ID" value="NZ_LFOD01000008.1"/>
</dbReference>
<dbReference type="PATRIC" id="fig|451644.5.peg.2482"/>
<accession>A0A0J8U9W2</accession>
<sequence>MGETANLLTQLHRHYIKPGLNMPGGVFLPEVGQNGNWGAGSRCDAIYAGFTSSSGRILIGHELKISRSDWLNELKKPGKADAWADECHEWWLVVSDPAIVREGELPAGWGLMVPGRRTRTRMDIAVKAARKDPAVHRPSWDAVRSVLARQDTLRAQAIEAAHTGAQQDAWAELDRRVQEGVEHELKQRGTPDAAELADKLKRIETALGGRIDWGAESRGYIRPGAEWIGMPELTLIARAVRAAGSIDRALRELSNRYYTPIDNTKRVLADLERALQELQQAGGRQEATA</sequence>
<dbReference type="EMBL" id="LFOD01000008">
    <property type="protein sequence ID" value="KMV18338.1"/>
    <property type="molecule type" value="Genomic_DNA"/>
</dbReference>
<feature type="coiled-coil region" evidence="1">
    <location>
        <begin position="261"/>
        <end position="288"/>
    </location>
</feature>
<dbReference type="OrthoDB" id="6180861at2"/>
<dbReference type="AlphaFoldDB" id="A0A0J8U9W2"/>
<gene>
    <name evidence="2" type="ORF">ACT17_11990</name>
</gene>
<name>A0A0J8U9W2_9MYCO</name>
<evidence type="ECO:0000256" key="1">
    <source>
        <dbReference type="SAM" id="Coils"/>
    </source>
</evidence>
<reference evidence="2 3" key="1">
    <citation type="submission" date="2015-06" db="EMBL/GenBank/DDBJ databases">
        <title>Genome sequence of Mycobacterium conceptionense strain MLE.</title>
        <authorList>
            <person name="Greninger A.L."/>
            <person name="Cunningham G."/>
            <person name="Chiu C.Y."/>
            <person name="Miller S."/>
        </authorList>
    </citation>
    <scope>NUCLEOTIDE SEQUENCE [LARGE SCALE GENOMIC DNA]</scope>
    <source>
        <strain evidence="2 3">MLE</strain>
    </source>
</reference>
<comment type="caution">
    <text evidence="2">The sequence shown here is derived from an EMBL/GenBank/DDBJ whole genome shotgun (WGS) entry which is preliminary data.</text>
</comment>
<protein>
    <submittedName>
        <fullName evidence="2">Uncharacterized protein</fullName>
    </submittedName>
</protein>
<evidence type="ECO:0000313" key="3">
    <source>
        <dbReference type="Proteomes" id="UP000037594"/>
    </source>
</evidence>
<proteinExistence type="predicted"/>
<dbReference type="Proteomes" id="UP000037594">
    <property type="component" value="Unassembled WGS sequence"/>
</dbReference>
<evidence type="ECO:0000313" key="2">
    <source>
        <dbReference type="EMBL" id="KMV18338.1"/>
    </source>
</evidence>
<organism evidence="2 3">
    <name type="scientific">Mycolicibacterium conceptionense</name>
    <dbReference type="NCBI Taxonomy" id="451644"/>
    <lineage>
        <taxon>Bacteria</taxon>
        <taxon>Bacillati</taxon>
        <taxon>Actinomycetota</taxon>
        <taxon>Actinomycetes</taxon>
        <taxon>Mycobacteriales</taxon>
        <taxon>Mycobacteriaceae</taxon>
        <taxon>Mycolicibacterium</taxon>
    </lineage>
</organism>